<dbReference type="Pfam" id="PF08666">
    <property type="entry name" value="SAF"/>
    <property type="match status" value="1"/>
</dbReference>
<gene>
    <name evidence="3" type="ORF">M2319_000834</name>
</gene>
<dbReference type="Proteomes" id="UP001209755">
    <property type="component" value="Unassembled WGS sequence"/>
</dbReference>
<dbReference type="InterPro" id="IPR013974">
    <property type="entry name" value="SAF"/>
</dbReference>
<evidence type="ECO:0000259" key="2">
    <source>
        <dbReference type="SMART" id="SM00858"/>
    </source>
</evidence>
<dbReference type="InterPro" id="IPR017592">
    <property type="entry name" value="Pilus_assmbl_Flp-typ_CpaB"/>
</dbReference>
<dbReference type="SMART" id="SM00858">
    <property type="entry name" value="SAF"/>
    <property type="match status" value="1"/>
</dbReference>
<dbReference type="Pfam" id="PF16976">
    <property type="entry name" value="RcpC"/>
    <property type="match status" value="1"/>
</dbReference>
<keyword evidence="1" id="KW-1133">Transmembrane helix</keyword>
<keyword evidence="4" id="KW-1185">Reference proteome</keyword>
<dbReference type="InterPro" id="IPR031571">
    <property type="entry name" value="RcpC_dom"/>
</dbReference>
<comment type="caution">
    <text evidence="3">The sequence shown here is derived from an EMBL/GenBank/DDBJ whole genome shotgun (WGS) entry which is preliminary data.</text>
</comment>
<protein>
    <submittedName>
        <fullName evidence="3">Pilus assembly protein CpaB</fullName>
    </submittedName>
</protein>
<evidence type="ECO:0000313" key="3">
    <source>
        <dbReference type="EMBL" id="MCW2306515.1"/>
    </source>
</evidence>
<dbReference type="NCBIfam" id="TIGR03177">
    <property type="entry name" value="pilus_cpaB"/>
    <property type="match status" value="1"/>
</dbReference>
<accession>A0ABT3H801</accession>
<feature type="transmembrane region" description="Helical" evidence="1">
    <location>
        <begin position="6"/>
        <end position="28"/>
    </location>
</feature>
<evidence type="ECO:0000256" key="1">
    <source>
        <dbReference type="SAM" id="Phobius"/>
    </source>
</evidence>
<proteinExistence type="predicted"/>
<evidence type="ECO:0000313" key="4">
    <source>
        <dbReference type="Proteomes" id="UP001209755"/>
    </source>
</evidence>
<dbReference type="RefSeq" id="WP_264600182.1">
    <property type="nucleotide sequence ID" value="NZ_JAOQNS010000002.1"/>
</dbReference>
<feature type="domain" description="SAF" evidence="2">
    <location>
        <begin position="46"/>
        <end position="114"/>
    </location>
</feature>
<dbReference type="EMBL" id="JAOQNS010000002">
    <property type="protein sequence ID" value="MCW2306515.1"/>
    <property type="molecule type" value="Genomic_DNA"/>
</dbReference>
<keyword evidence="1" id="KW-0472">Membrane</keyword>
<reference evidence="4" key="1">
    <citation type="submission" date="2023-07" db="EMBL/GenBank/DDBJ databases">
        <title>Genome sequencing of Purple Non-Sulfur Bacteria from various extreme environments.</title>
        <authorList>
            <person name="Mayer M."/>
        </authorList>
    </citation>
    <scope>NUCLEOTIDE SEQUENCE [LARGE SCALE GENOMIC DNA]</scope>
    <source>
        <strain evidence="4">DSM 17935</strain>
    </source>
</reference>
<name>A0ABT3H801_9HYPH</name>
<dbReference type="CDD" id="cd11614">
    <property type="entry name" value="SAF_CpaB_FlgA_like"/>
    <property type="match status" value="1"/>
</dbReference>
<keyword evidence="1" id="KW-0812">Transmembrane</keyword>
<sequence length="264" mass="28644">MKVTRIIVLAVALGAGLIAAMLLMNMVGKKPSAPQIVREVEQVPSDDVLVASVDIPIGKSVGPDDLRWQKWPAEGLSPTVITRAKRPDAITELSGGIARTPFLDGEPIKEQKLIRADAGFMSAILPKGRRAIAVQVSALNTAGGFILPNDRVDVVLTRQRNTGNDERAEWYSETILTNIRILAIDQKIEDKKGEKVVVARETATLELTPTQVEVVARAQQVGTLSLALRSIVDARPDADDEPIKKRRSGVNYVKFGLQSQAVSQ</sequence>
<organism evidence="3 4">
    <name type="scientific">Rhodobium gokarnense</name>
    <dbReference type="NCBI Taxonomy" id="364296"/>
    <lineage>
        <taxon>Bacteria</taxon>
        <taxon>Pseudomonadati</taxon>
        <taxon>Pseudomonadota</taxon>
        <taxon>Alphaproteobacteria</taxon>
        <taxon>Hyphomicrobiales</taxon>
        <taxon>Rhodobiaceae</taxon>
        <taxon>Rhodobium</taxon>
    </lineage>
</organism>